<dbReference type="OrthoDB" id="9807748at2"/>
<dbReference type="EMBL" id="BNCF01000001">
    <property type="protein sequence ID" value="GHE26386.1"/>
    <property type="molecule type" value="Genomic_DNA"/>
</dbReference>
<dbReference type="NCBIfam" id="TIGR01401">
    <property type="entry name" value="fliR_like_III"/>
    <property type="match status" value="1"/>
</dbReference>
<evidence type="ECO:0000313" key="8">
    <source>
        <dbReference type="EMBL" id="GHE26386.1"/>
    </source>
</evidence>
<dbReference type="Proteomes" id="UP000636453">
    <property type="component" value="Unassembled WGS sequence"/>
</dbReference>
<dbReference type="PANTHER" id="PTHR30065">
    <property type="entry name" value="FLAGELLAR BIOSYNTHETIC PROTEIN FLIR"/>
    <property type="match status" value="1"/>
</dbReference>
<dbReference type="PANTHER" id="PTHR30065:SF1">
    <property type="entry name" value="SURFACE PRESENTATION OF ANTIGENS PROTEIN SPAR"/>
    <property type="match status" value="1"/>
</dbReference>
<evidence type="ECO:0000256" key="7">
    <source>
        <dbReference type="RuleBase" id="RU362072"/>
    </source>
</evidence>
<gene>
    <name evidence="8" type="ORF">GCM10007167_04490</name>
</gene>
<protein>
    <submittedName>
        <fullName evidence="8">EscT/YscT/HrcT family type III secretion system export apparatus protein</fullName>
    </submittedName>
</protein>
<evidence type="ECO:0000256" key="1">
    <source>
        <dbReference type="ARBA" id="ARBA00004651"/>
    </source>
</evidence>
<dbReference type="GO" id="GO:0005886">
    <property type="term" value="C:plasma membrane"/>
    <property type="evidence" value="ECO:0007669"/>
    <property type="project" value="UniProtKB-SubCell"/>
</dbReference>
<feature type="transmembrane region" description="Helical" evidence="7">
    <location>
        <begin position="9"/>
        <end position="31"/>
    </location>
</feature>
<reference evidence="8" key="2">
    <citation type="submission" date="2020-09" db="EMBL/GenBank/DDBJ databases">
        <authorList>
            <person name="Sun Q."/>
            <person name="Kim S."/>
        </authorList>
    </citation>
    <scope>NUCLEOTIDE SEQUENCE</scope>
    <source>
        <strain evidence="8">KCTC 32020</strain>
    </source>
</reference>
<keyword evidence="6 7" id="KW-0472">Membrane</keyword>
<comment type="subcellular location">
    <subcellularLocation>
        <location evidence="1 7">Cell membrane</location>
        <topology evidence="1 7">Multi-pass membrane protein</topology>
    </subcellularLocation>
</comment>
<evidence type="ECO:0000256" key="3">
    <source>
        <dbReference type="ARBA" id="ARBA00022475"/>
    </source>
</evidence>
<comment type="caution">
    <text evidence="8">The sequence shown here is derived from an EMBL/GenBank/DDBJ whole genome shotgun (WGS) entry which is preliminary data.</text>
</comment>
<feature type="transmembrane region" description="Helical" evidence="7">
    <location>
        <begin position="177"/>
        <end position="203"/>
    </location>
</feature>
<accession>A0A918YWI0</accession>
<dbReference type="InterPro" id="IPR006304">
    <property type="entry name" value="T3SS_SpaR/YscT"/>
</dbReference>
<dbReference type="RefSeq" id="WP_146472712.1">
    <property type="nucleotide sequence ID" value="NZ_BNCF01000001.1"/>
</dbReference>
<dbReference type="AlphaFoldDB" id="A0A918YWI0"/>
<dbReference type="GO" id="GO:0006605">
    <property type="term" value="P:protein targeting"/>
    <property type="evidence" value="ECO:0007669"/>
    <property type="project" value="UniProtKB-UniRule"/>
</dbReference>
<evidence type="ECO:0000256" key="4">
    <source>
        <dbReference type="ARBA" id="ARBA00022692"/>
    </source>
</evidence>
<reference evidence="8" key="1">
    <citation type="journal article" date="2014" name="Int. J. Syst. Evol. Microbiol.">
        <title>Complete genome sequence of Corynebacterium casei LMG S-19264T (=DSM 44701T), isolated from a smear-ripened cheese.</title>
        <authorList>
            <consortium name="US DOE Joint Genome Institute (JGI-PGF)"/>
            <person name="Walter F."/>
            <person name="Albersmeier A."/>
            <person name="Kalinowski J."/>
            <person name="Ruckert C."/>
        </authorList>
    </citation>
    <scope>NUCLEOTIDE SEQUENCE</scope>
    <source>
        <strain evidence="8">KCTC 32020</strain>
    </source>
</reference>
<evidence type="ECO:0000256" key="6">
    <source>
        <dbReference type="ARBA" id="ARBA00023136"/>
    </source>
</evidence>
<keyword evidence="5 7" id="KW-1133">Transmembrane helix</keyword>
<keyword evidence="9" id="KW-1185">Reference proteome</keyword>
<sequence length="260" mass="28065">MAFDPLGNALLAFGITLPRVIGAFLMLPLMTPETVPATVRNSFMASLALVAMPVALGGTALDAVTVPDWPFIVLKELFLGAAIGFVFGIVFWAFGAAGNLLDSQVGMALASVFDPIQGHQTSLHGEFMSEFAAMLFMASGAFLIFLDLLISSYALWPVTSYYPELHRSGIAFFTGQFSYLMTTLLVLAAPAIVLMMLIDLSFGLVNRYAPQLNVFALTMPIKAWLATAVLMLSLGVYVEIVLERLGANRGLLEALRRLFA</sequence>
<dbReference type="Pfam" id="PF01311">
    <property type="entry name" value="Bac_export_1"/>
    <property type="match status" value="1"/>
</dbReference>
<feature type="transmembrane region" description="Helical" evidence="7">
    <location>
        <begin position="77"/>
        <end position="97"/>
    </location>
</feature>
<name>A0A918YWI0_9GAMM</name>
<feature type="transmembrane region" description="Helical" evidence="7">
    <location>
        <begin position="43"/>
        <end position="65"/>
    </location>
</feature>
<evidence type="ECO:0000313" key="9">
    <source>
        <dbReference type="Proteomes" id="UP000636453"/>
    </source>
</evidence>
<feature type="transmembrane region" description="Helical" evidence="7">
    <location>
        <begin position="131"/>
        <end position="156"/>
    </location>
</feature>
<feature type="transmembrane region" description="Helical" evidence="7">
    <location>
        <begin position="223"/>
        <end position="242"/>
    </location>
</feature>
<keyword evidence="3 7" id="KW-1003">Cell membrane</keyword>
<proteinExistence type="inferred from homology"/>
<comment type="similarity">
    <text evidence="2 7">Belongs to the FliR/MopE/SpaR family.</text>
</comment>
<keyword evidence="4 7" id="KW-0812">Transmembrane</keyword>
<dbReference type="PRINTS" id="PR00953">
    <property type="entry name" value="TYPE3IMRPROT"/>
</dbReference>
<evidence type="ECO:0000256" key="5">
    <source>
        <dbReference type="ARBA" id="ARBA00022989"/>
    </source>
</evidence>
<organism evidence="8 9">
    <name type="scientific">Vulcaniibacterium thermophilum</name>
    <dbReference type="NCBI Taxonomy" id="1169913"/>
    <lineage>
        <taxon>Bacteria</taxon>
        <taxon>Pseudomonadati</taxon>
        <taxon>Pseudomonadota</taxon>
        <taxon>Gammaproteobacteria</taxon>
        <taxon>Lysobacterales</taxon>
        <taxon>Lysobacteraceae</taxon>
        <taxon>Vulcaniibacterium</taxon>
    </lineage>
</organism>
<dbReference type="InterPro" id="IPR002010">
    <property type="entry name" value="T3SS_IM_R"/>
</dbReference>
<evidence type="ECO:0000256" key="2">
    <source>
        <dbReference type="ARBA" id="ARBA00009772"/>
    </source>
</evidence>